<protein>
    <submittedName>
        <fullName evidence="3">IS630 family transposase</fullName>
    </submittedName>
</protein>
<organism evidence="3 4">
    <name type="scientific">Fodinicola feengrottensis</name>
    <dbReference type="NCBI Taxonomy" id="435914"/>
    <lineage>
        <taxon>Bacteria</taxon>
        <taxon>Bacillati</taxon>
        <taxon>Actinomycetota</taxon>
        <taxon>Actinomycetes</taxon>
        <taxon>Mycobacteriales</taxon>
        <taxon>Fodinicola</taxon>
    </lineage>
</organism>
<dbReference type="InterPro" id="IPR009057">
    <property type="entry name" value="Homeodomain-like_sf"/>
</dbReference>
<evidence type="ECO:0000313" key="4">
    <source>
        <dbReference type="Proteomes" id="UP001500618"/>
    </source>
</evidence>
<dbReference type="InterPro" id="IPR025959">
    <property type="entry name" value="Winged_HTH_dom"/>
</dbReference>
<dbReference type="NCBIfam" id="NF033545">
    <property type="entry name" value="transpos_IS630"/>
    <property type="match status" value="1"/>
</dbReference>
<gene>
    <name evidence="3" type="ORF">GCM10009765_45140</name>
</gene>
<sequence length="323" mass="35843">MFEAGIDPETVQVALGAGRSTVYRWLAIYRYGGGPDVLLNVKSSPGGPSRLPATAIAKLYGLITGHDRRQLHFEFALWTRDMVADLIKREFGVQLATTTVGRLLRTMGLSPQRPLRRAHEQNPEAVARWKDEEYPAIVAAAEKVGAVVYFGDEASIRSDFHSGTTWAPIGQALVLSKTGNRESIGMISAITAGGSLKFSTFTGGLNSEVFIEFLTNLVRGSRRPVFLILDRHSAHISKMTTEYVNSTNGKLRLFFLPSYSPELNPDEWVWKNVKHDQVDNAGVLNVDQLFSAATDALTRLQQLLRIVKAFFRDLCLRYISNVS</sequence>
<name>A0ABN2HN50_9ACTN</name>
<dbReference type="EMBL" id="BAAANY010000018">
    <property type="protein sequence ID" value="GAA1690615.1"/>
    <property type="molecule type" value="Genomic_DNA"/>
</dbReference>
<dbReference type="InterPro" id="IPR038717">
    <property type="entry name" value="Tc1-like_DDE_dom"/>
</dbReference>
<evidence type="ECO:0000259" key="1">
    <source>
        <dbReference type="Pfam" id="PF13358"/>
    </source>
</evidence>
<dbReference type="Proteomes" id="UP001500618">
    <property type="component" value="Unassembled WGS sequence"/>
</dbReference>
<feature type="domain" description="Tc1-like transposase DDE" evidence="1">
    <location>
        <begin position="148"/>
        <end position="288"/>
    </location>
</feature>
<evidence type="ECO:0000313" key="3">
    <source>
        <dbReference type="EMBL" id="GAA1690615.1"/>
    </source>
</evidence>
<feature type="domain" description="Winged helix-turn helix" evidence="2">
    <location>
        <begin position="74"/>
        <end position="133"/>
    </location>
</feature>
<accession>A0ABN2HN50</accession>
<dbReference type="Gene3D" id="3.30.420.10">
    <property type="entry name" value="Ribonuclease H-like superfamily/Ribonuclease H"/>
    <property type="match status" value="1"/>
</dbReference>
<proteinExistence type="predicted"/>
<reference evidence="3 4" key="1">
    <citation type="journal article" date="2019" name="Int. J. Syst. Evol. Microbiol.">
        <title>The Global Catalogue of Microorganisms (GCM) 10K type strain sequencing project: providing services to taxonomists for standard genome sequencing and annotation.</title>
        <authorList>
            <consortium name="The Broad Institute Genomics Platform"/>
            <consortium name="The Broad Institute Genome Sequencing Center for Infectious Disease"/>
            <person name="Wu L."/>
            <person name="Ma J."/>
        </authorList>
    </citation>
    <scope>NUCLEOTIDE SEQUENCE [LARGE SCALE GENOMIC DNA]</scope>
    <source>
        <strain evidence="3 4">JCM 14718</strain>
    </source>
</reference>
<dbReference type="InterPro" id="IPR036397">
    <property type="entry name" value="RNaseH_sf"/>
</dbReference>
<dbReference type="Pfam" id="PF13592">
    <property type="entry name" value="HTH_33"/>
    <property type="match status" value="1"/>
</dbReference>
<evidence type="ECO:0000259" key="2">
    <source>
        <dbReference type="Pfam" id="PF13592"/>
    </source>
</evidence>
<dbReference type="Pfam" id="PF13358">
    <property type="entry name" value="DDE_3"/>
    <property type="match status" value="1"/>
</dbReference>
<keyword evidence="4" id="KW-1185">Reference proteome</keyword>
<dbReference type="PANTHER" id="PTHR46564">
    <property type="entry name" value="TRANSPOSASE"/>
    <property type="match status" value="1"/>
</dbReference>
<dbReference type="SUPFAM" id="SSF46689">
    <property type="entry name" value="Homeodomain-like"/>
    <property type="match status" value="1"/>
</dbReference>
<dbReference type="PANTHER" id="PTHR46564:SF1">
    <property type="entry name" value="TRANSPOSASE"/>
    <property type="match status" value="1"/>
</dbReference>
<dbReference type="InterPro" id="IPR047655">
    <property type="entry name" value="Transpos_IS630-like"/>
</dbReference>
<comment type="caution">
    <text evidence="3">The sequence shown here is derived from an EMBL/GenBank/DDBJ whole genome shotgun (WGS) entry which is preliminary data.</text>
</comment>